<evidence type="ECO:0000256" key="14">
    <source>
        <dbReference type="SAM" id="Phobius"/>
    </source>
</evidence>
<dbReference type="FunFam" id="3.90.1150.210:FF:000003">
    <property type="entry name" value="F-actin-capping protein subunit alpha"/>
    <property type="match status" value="1"/>
</dbReference>
<comment type="function">
    <text evidence="13">F-actin-capping proteins bind in a Ca(2+)-independent manner to the fast growing ends of actin filaments (barbed end) thereby blocking the exchange of subunits at these ends. Unlike other capping proteins (such as gelsolin and severin), these proteins do not sever actin filaments.</text>
</comment>
<dbReference type="PROSITE" id="PS00749">
    <property type="entry name" value="F_ACTIN_CAPPING_A_2"/>
    <property type="match status" value="1"/>
</dbReference>
<keyword evidence="11 14" id="KW-0472">Membrane</keyword>
<gene>
    <name evidence="16" type="ORF">EYC84_009840</name>
</gene>
<evidence type="ECO:0000256" key="1">
    <source>
        <dbReference type="ARBA" id="ARBA00004370"/>
    </source>
</evidence>
<dbReference type="Pfam" id="PF01267">
    <property type="entry name" value="F-actin_cap_A"/>
    <property type="match status" value="1"/>
</dbReference>
<proteinExistence type="inferred from homology"/>
<dbReference type="PANTHER" id="PTHR10653">
    <property type="entry name" value="F-ACTIN-CAPPING PROTEIN SUBUNIT ALPHA"/>
    <property type="match status" value="1"/>
</dbReference>
<evidence type="ECO:0000313" key="16">
    <source>
        <dbReference type="EMBL" id="KAA8566040.1"/>
    </source>
</evidence>
<evidence type="ECO:0000256" key="13">
    <source>
        <dbReference type="ARBA" id="ARBA00025389"/>
    </source>
</evidence>
<keyword evidence="12" id="KW-0009">Actin-binding</keyword>
<dbReference type="SUPFAM" id="SSF90096">
    <property type="entry name" value="Subunits of heterodimeric actin filament capping protein Capz"/>
    <property type="match status" value="1"/>
</dbReference>
<dbReference type="FunFam" id="3.30.1140.60:FF:000004">
    <property type="entry name" value="F-actin-capping protein subunit alpha"/>
    <property type="match status" value="1"/>
</dbReference>
<evidence type="ECO:0000259" key="15">
    <source>
        <dbReference type="PROSITE" id="PS50255"/>
    </source>
</evidence>
<dbReference type="InterPro" id="IPR017865">
    <property type="entry name" value="F-actin_cap_asu_CS"/>
</dbReference>
<evidence type="ECO:0000256" key="7">
    <source>
        <dbReference type="ARBA" id="ARBA00022617"/>
    </source>
</evidence>
<dbReference type="PANTHER" id="PTHR10653:SF0">
    <property type="entry name" value="F-ACTIN-CAPPING PROTEIN SUBUNIT ALPHA"/>
    <property type="match status" value="1"/>
</dbReference>
<comment type="caution">
    <text evidence="16">The sequence shown here is derived from an EMBL/GenBank/DDBJ whole genome shotgun (WGS) entry which is preliminary data.</text>
</comment>
<dbReference type="PRINTS" id="PR00363">
    <property type="entry name" value="CYTOCHROMEB5"/>
</dbReference>
<keyword evidence="10" id="KW-0408">Iron</keyword>
<dbReference type="Proteomes" id="UP000322873">
    <property type="component" value="Unassembled WGS sequence"/>
</dbReference>
<accession>A0A5M9JBR5</accession>
<dbReference type="EMBL" id="VICG01000013">
    <property type="protein sequence ID" value="KAA8566040.1"/>
    <property type="molecule type" value="Genomic_DNA"/>
</dbReference>
<dbReference type="GO" id="GO:0051016">
    <property type="term" value="P:barbed-end actin filament capping"/>
    <property type="evidence" value="ECO:0007669"/>
    <property type="project" value="InterPro"/>
</dbReference>
<keyword evidence="5" id="KW-0117">Actin capping</keyword>
<keyword evidence="14" id="KW-1133">Transmembrane helix</keyword>
<dbReference type="GO" id="GO:0051015">
    <property type="term" value="F:actin filament binding"/>
    <property type="evidence" value="ECO:0007669"/>
    <property type="project" value="TreeGrafter"/>
</dbReference>
<feature type="transmembrane region" description="Helical" evidence="14">
    <location>
        <begin position="487"/>
        <end position="507"/>
    </location>
</feature>
<evidence type="ECO:0000256" key="3">
    <source>
        <dbReference type="ARBA" id="ARBA00010479"/>
    </source>
</evidence>
<evidence type="ECO:0000256" key="4">
    <source>
        <dbReference type="ARBA" id="ARBA00014038"/>
    </source>
</evidence>
<dbReference type="GO" id="GO:0008290">
    <property type="term" value="C:F-actin capping protein complex"/>
    <property type="evidence" value="ECO:0007669"/>
    <property type="project" value="InterPro"/>
</dbReference>
<dbReference type="SUPFAM" id="SSF55856">
    <property type="entry name" value="Cytochrome b5-like heme/steroid binding domain"/>
    <property type="match status" value="1"/>
</dbReference>
<dbReference type="PROSITE" id="PS50255">
    <property type="entry name" value="CYTOCHROME_B5_2"/>
    <property type="match status" value="1"/>
</dbReference>
<dbReference type="VEuPathDB" id="FungiDB:MFRU_022g00130"/>
<dbReference type="InterPro" id="IPR036400">
    <property type="entry name" value="Cyt_B5-like_heme/steroid_sf"/>
</dbReference>
<dbReference type="GO" id="GO:0016020">
    <property type="term" value="C:membrane"/>
    <property type="evidence" value="ECO:0007669"/>
    <property type="project" value="UniProtKB-SubCell"/>
</dbReference>
<comment type="subcellular location">
    <subcellularLocation>
        <location evidence="2">Cytoplasm</location>
    </subcellularLocation>
    <subcellularLocation>
        <location evidence="1">Membrane</location>
    </subcellularLocation>
</comment>
<keyword evidence="17" id="KW-1185">Reference proteome</keyword>
<dbReference type="SMART" id="SM01117">
    <property type="entry name" value="Cyt-b5"/>
    <property type="match status" value="1"/>
</dbReference>
<dbReference type="Gene3D" id="3.30.1140.60">
    <property type="entry name" value="F-actin capping protein, alpha subunit"/>
    <property type="match status" value="1"/>
</dbReference>
<keyword evidence="6" id="KW-0963">Cytoplasm</keyword>
<evidence type="ECO:0000256" key="5">
    <source>
        <dbReference type="ARBA" id="ARBA00022467"/>
    </source>
</evidence>
<dbReference type="GO" id="GO:0030479">
    <property type="term" value="C:actin cortical patch"/>
    <property type="evidence" value="ECO:0007669"/>
    <property type="project" value="TreeGrafter"/>
</dbReference>
<dbReference type="VEuPathDB" id="FungiDB:MFRU_022g00120"/>
<dbReference type="Gene3D" id="3.10.120.10">
    <property type="entry name" value="Cytochrome b5-like heme/steroid binding domain"/>
    <property type="match status" value="1"/>
</dbReference>
<evidence type="ECO:0000256" key="9">
    <source>
        <dbReference type="ARBA" id="ARBA00022723"/>
    </source>
</evidence>
<dbReference type="PROSITE" id="PS00191">
    <property type="entry name" value="CYTOCHROME_B5_1"/>
    <property type="match status" value="1"/>
</dbReference>
<dbReference type="GO" id="GO:0030036">
    <property type="term" value="P:actin cytoskeleton organization"/>
    <property type="evidence" value="ECO:0007669"/>
    <property type="project" value="TreeGrafter"/>
</dbReference>
<evidence type="ECO:0000256" key="6">
    <source>
        <dbReference type="ARBA" id="ARBA00022490"/>
    </source>
</evidence>
<dbReference type="PRINTS" id="PR00191">
    <property type="entry name" value="FACTINCAPA"/>
</dbReference>
<protein>
    <recommendedName>
        <fullName evidence="4">F-actin-capping protein subunit alpha</fullName>
    </recommendedName>
</protein>
<dbReference type="InterPro" id="IPR002189">
    <property type="entry name" value="CapZ_alpha"/>
</dbReference>
<dbReference type="InterPro" id="IPR018506">
    <property type="entry name" value="Cyt_B5_heme-BS"/>
</dbReference>
<reference evidence="16 17" key="1">
    <citation type="submission" date="2019-06" db="EMBL/GenBank/DDBJ databases">
        <title>Genome Sequence of the Brown Rot Fungal Pathogen Monilinia fructicola.</title>
        <authorList>
            <person name="De Miccolis Angelini R.M."/>
            <person name="Landi L."/>
            <person name="Abate D."/>
            <person name="Pollastro S."/>
            <person name="Romanazzi G."/>
            <person name="Faretra F."/>
        </authorList>
    </citation>
    <scope>NUCLEOTIDE SEQUENCE [LARGE SCALE GENOMIC DNA]</scope>
    <source>
        <strain evidence="16 17">Mfrc123</strain>
    </source>
</reference>
<evidence type="ECO:0000256" key="10">
    <source>
        <dbReference type="ARBA" id="ARBA00023004"/>
    </source>
</evidence>
<dbReference type="InterPro" id="IPR042489">
    <property type="entry name" value="CapZ_alpha_1"/>
</dbReference>
<dbReference type="InterPro" id="IPR042276">
    <property type="entry name" value="CapZ_alpha/beta_2"/>
</dbReference>
<keyword evidence="9" id="KW-0479">Metal-binding</keyword>
<dbReference type="Pfam" id="PF00173">
    <property type="entry name" value="Cyt-b5"/>
    <property type="match status" value="1"/>
</dbReference>
<dbReference type="GO" id="GO:0046872">
    <property type="term" value="F:metal ion binding"/>
    <property type="evidence" value="ECO:0007669"/>
    <property type="project" value="UniProtKB-KW"/>
</dbReference>
<dbReference type="GO" id="GO:0020037">
    <property type="term" value="F:heme binding"/>
    <property type="evidence" value="ECO:0007669"/>
    <property type="project" value="InterPro"/>
</dbReference>
<dbReference type="FunFam" id="3.10.120.10:FF:000002">
    <property type="entry name" value="Cytochrome b5 type B"/>
    <property type="match status" value="1"/>
</dbReference>
<evidence type="ECO:0000256" key="2">
    <source>
        <dbReference type="ARBA" id="ARBA00004496"/>
    </source>
</evidence>
<dbReference type="AlphaFoldDB" id="A0A5M9JBR5"/>
<comment type="similarity">
    <text evidence="3">Belongs to the F-actin-capping protein alpha subunit family.</text>
</comment>
<organism evidence="16 17">
    <name type="scientific">Monilinia fructicola</name>
    <name type="common">Brown rot fungus</name>
    <name type="synonym">Ciboria fructicola</name>
    <dbReference type="NCBI Taxonomy" id="38448"/>
    <lineage>
        <taxon>Eukaryota</taxon>
        <taxon>Fungi</taxon>
        <taxon>Dikarya</taxon>
        <taxon>Ascomycota</taxon>
        <taxon>Pezizomycotina</taxon>
        <taxon>Leotiomycetes</taxon>
        <taxon>Helotiales</taxon>
        <taxon>Sclerotiniaceae</taxon>
        <taxon>Monilinia</taxon>
    </lineage>
</organism>
<dbReference type="PROSITE" id="PS00748">
    <property type="entry name" value="F_ACTIN_CAPPING_A_1"/>
    <property type="match status" value="1"/>
</dbReference>
<evidence type="ECO:0000256" key="11">
    <source>
        <dbReference type="ARBA" id="ARBA00023136"/>
    </source>
</evidence>
<dbReference type="InterPro" id="IPR037282">
    <property type="entry name" value="CapZ_alpha/beta"/>
</dbReference>
<dbReference type="InterPro" id="IPR001199">
    <property type="entry name" value="Cyt_B5-like_heme/steroid-bd"/>
</dbReference>
<dbReference type="Gene3D" id="3.90.1150.210">
    <property type="entry name" value="F-actin capping protein, beta subunit"/>
    <property type="match status" value="1"/>
</dbReference>
<sequence length="525" mass="58318">MSSQVKTISAFVEGAPPGELADVIADIKALTIDTPNLVSELGPAFQRYNEEQFATVKLPGSSQHVIISSHNSLGDGRYYDVESSSSFAFDHTTQKASAVQSHVLEGSQVDLVKSILKSLGPHVAEHFPNASYGAFPIEDDSKIAILVVANKYSPNNFWNGRWRSLYIYETLTSSLTGSIKVDVHYYEDGNVRLLTTKPISATSLSSASSVVREIAIAEQKYQEEINKGFNNLSEGAFKGLRRQLPITRQKIEWEKIAGQSKWIDEKIYSPPGHPLSTEFIQVYKYTKPNKWNCICCLSLLPIPIPISLSTSFFLSMIVNNFKFNSNQYHHSTINICFTQQQFSPRELRTHTTYEHIKPFGYLKRRNINHTSFSYTEYTVKMSETKEFTYAEAAAHNTKKDLFMVIHDKVYDTSSFVDEHPGGEEVLLDVGGQDATEAFEDVGHSDEAREILDGLLVGTLKRLPGDPAPKAQTATAYQSSQSETGTGIGLYAIILIGGLAAFGAYKYLLTQEGANRSIEDIQGSED</sequence>
<keyword evidence="7" id="KW-0349">Heme</keyword>
<feature type="domain" description="Cytochrome b5 heme-binding" evidence="15">
    <location>
        <begin position="384"/>
        <end position="460"/>
    </location>
</feature>
<keyword evidence="8 14" id="KW-0812">Transmembrane</keyword>
<evidence type="ECO:0000313" key="17">
    <source>
        <dbReference type="Proteomes" id="UP000322873"/>
    </source>
</evidence>
<name>A0A5M9JBR5_MONFR</name>
<evidence type="ECO:0000256" key="12">
    <source>
        <dbReference type="ARBA" id="ARBA00023203"/>
    </source>
</evidence>
<evidence type="ECO:0000256" key="8">
    <source>
        <dbReference type="ARBA" id="ARBA00022692"/>
    </source>
</evidence>